<protein>
    <submittedName>
        <fullName evidence="5">4-hydroxy-tetrahydrodipicolinate synthase</fullName>
    </submittedName>
</protein>
<evidence type="ECO:0000313" key="5">
    <source>
        <dbReference type="EMBL" id="SDF97668.1"/>
    </source>
</evidence>
<feature type="active site" description="Proton donor/acceptor" evidence="4">
    <location>
        <position position="147"/>
    </location>
</feature>
<dbReference type="Pfam" id="PF00701">
    <property type="entry name" value="DHDPS"/>
    <property type="match status" value="1"/>
</dbReference>
<accession>A0A1G7QGS9</accession>
<dbReference type="InterPro" id="IPR013785">
    <property type="entry name" value="Aldolase_TIM"/>
</dbReference>
<dbReference type="Gene3D" id="3.20.20.70">
    <property type="entry name" value="Aldolase class I"/>
    <property type="match status" value="1"/>
</dbReference>
<evidence type="ECO:0000313" key="6">
    <source>
        <dbReference type="Proteomes" id="UP000198748"/>
    </source>
</evidence>
<dbReference type="CDD" id="cd00408">
    <property type="entry name" value="DHDPS-like"/>
    <property type="match status" value="1"/>
</dbReference>
<evidence type="ECO:0000256" key="3">
    <source>
        <dbReference type="PIRNR" id="PIRNR001365"/>
    </source>
</evidence>
<reference evidence="6" key="1">
    <citation type="submission" date="2016-10" db="EMBL/GenBank/DDBJ databases">
        <authorList>
            <person name="Varghese N."/>
            <person name="Submissions S."/>
        </authorList>
    </citation>
    <scope>NUCLEOTIDE SEQUENCE [LARGE SCALE GENOMIC DNA]</scope>
    <source>
        <strain evidence="6">DSM 25329</strain>
    </source>
</reference>
<dbReference type="GO" id="GO:0008840">
    <property type="term" value="F:4-hydroxy-tetrahydrodipicolinate synthase activity"/>
    <property type="evidence" value="ECO:0007669"/>
    <property type="project" value="TreeGrafter"/>
</dbReference>
<dbReference type="PANTHER" id="PTHR12128">
    <property type="entry name" value="DIHYDRODIPICOLINATE SYNTHASE"/>
    <property type="match status" value="1"/>
</dbReference>
<dbReference type="EMBL" id="FNAN01000014">
    <property type="protein sequence ID" value="SDF97668.1"/>
    <property type="molecule type" value="Genomic_DNA"/>
</dbReference>
<dbReference type="STRING" id="659014.SAMN04487996_11446"/>
<evidence type="ECO:0000256" key="2">
    <source>
        <dbReference type="ARBA" id="ARBA00023239"/>
    </source>
</evidence>
<dbReference type="RefSeq" id="WP_090154808.1">
    <property type="nucleotide sequence ID" value="NZ_FNAN01000014.1"/>
</dbReference>
<dbReference type="PIRSF" id="PIRSF001365">
    <property type="entry name" value="DHDPS"/>
    <property type="match status" value="1"/>
</dbReference>
<organism evidence="5 6">
    <name type="scientific">Dyadobacter soli</name>
    <dbReference type="NCBI Taxonomy" id="659014"/>
    <lineage>
        <taxon>Bacteria</taxon>
        <taxon>Pseudomonadati</taxon>
        <taxon>Bacteroidota</taxon>
        <taxon>Cytophagia</taxon>
        <taxon>Cytophagales</taxon>
        <taxon>Spirosomataceae</taxon>
        <taxon>Dyadobacter</taxon>
    </lineage>
</organism>
<sequence>MSSVTSSSVSLPQGYIPVMLTPFLESGEVDYDGLKALTDLYLEAGAAGLFANCLSSEMYELSVEERLDVTRTVVEHTAGRVPVVATGTFGGPIPEQAQFVKRIYDTGVQAVIVITGLLANEDESDEVFIQRTKELISLTGDIPLGFYECPVPYKRLISSEVLAELLPSNRVIYHKDTSLDIEEVVRRIKVAEGYRFGLYDAYMVNATASLNAGAAGLSCIQGNIYPELIVWICENYNNAERQEDVKVLQQFFVDSMDIVHSAYPTIAKYCLQKRGFPISTYTRRDVGELTDDLKERADQLLDEVDRIQAELGIPGVFKKALEAPLK</sequence>
<dbReference type="Proteomes" id="UP000198748">
    <property type="component" value="Unassembled WGS sequence"/>
</dbReference>
<dbReference type="SUPFAM" id="SSF51569">
    <property type="entry name" value="Aldolase"/>
    <property type="match status" value="1"/>
</dbReference>
<keyword evidence="2 3" id="KW-0456">Lyase</keyword>
<evidence type="ECO:0000256" key="1">
    <source>
        <dbReference type="ARBA" id="ARBA00007592"/>
    </source>
</evidence>
<evidence type="ECO:0000256" key="4">
    <source>
        <dbReference type="PIRSR" id="PIRSR001365-1"/>
    </source>
</evidence>
<dbReference type="OrthoDB" id="9796205at2"/>
<comment type="similarity">
    <text evidence="1 3">Belongs to the DapA family.</text>
</comment>
<feature type="active site" description="Schiff-base intermediate with substrate" evidence="4">
    <location>
        <position position="175"/>
    </location>
</feature>
<keyword evidence="6" id="KW-1185">Reference proteome</keyword>
<dbReference type="PANTHER" id="PTHR12128:SF66">
    <property type="entry name" value="4-HYDROXY-2-OXOGLUTARATE ALDOLASE, MITOCHONDRIAL"/>
    <property type="match status" value="1"/>
</dbReference>
<dbReference type="SMART" id="SM01130">
    <property type="entry name" value="DHDPS"/>
    <property type="match status" value="1"/>
</dbReference>
<proteinExistence type="inferred from homology"/>
<dbReference type="InterPro" id="IPR002220">
    <property type="entry name" value="DapA-like"/>
</dbReference>
<gene>
    <name evidence="5" type="ORF">SAMN04487996_11446</name>
</gene>
<name>A0A1G7QGS9_9BACT</name>
<dbReference type="AlphaFoldDB" id="A0A1G7QGS9"/>